<protein>
    <submittedName>
        <fullName evidence="1">Uncharacterized protein</fullName>
    </submittedName>
</protein>
<name>A0A7R9ATF2_TIMSH</name>
<organism evidence="1">
    <name type="scientific">Timema shepardi</name>
    <name type="common">Walking stick</name>
    <dbReference type="NCBI Taxonomy" id="629360"/>
    <lineage>
        <taxon>Eukaryota</taxon>
        <taxon>Metazoa</taxon>
        <taxon>Ecdysozoa</taxon>
        <taxon>Arthropoda</taxon>
        <taxon>Hexapoda</taxon>
        <taxon>Insecta</taxon>
        <taxon>Pterygota</taxon>
        <taxon>Neoptera</taxon>
        <taxon>Polyneoptera</taxon>
        <taxon>Phasmatodea</taxon>
        <taxon>Timematodea</taxon>
        <taxon>Timematoidea</taxon>
        <taxon>Timematidae</taxon>
        <taxon>Timema</taxon>
    </lineage>
</organism>
<accession>A0A7R9ATF2</accession>
<proteinExistence type="predicted"/>
<dbReference type="EMBL" id="OC001148">
    <property type="protein sequence ID" value="CAD7259231.1"/>
    <property type="molecule type" value="Genomic_DNA"/>
</dbReference>
<sequence>MQLSGQMVYGVTLEIYFTVDDGNIGVESQSGAVRWLATMDRSVLAGAEEKPPPVHPTRDSNLDLPILSSRAQHDKRVSQLRHRGGAKGLNGNIPKVSLGIEHGTPKLIASGTDHYTTRVLIISVKSDNFISYHLTYEYKIKPGYGNRARYLWLSTPILYPPSYPVIVPYAGTITDSALKYYWRVTQVTGRFLDSSVVREHSGEYALICVSGGRVTIHLEKSTLCLPDQDSNPNLPVNGSLVSGEIDVLDQACQTSSTWATCGPTHDNVQPADFLIKQRTRAMFLAASGPPEEALSWYHWDSLRFHKSITTVISLWVRVDNLLWCILDNALCHQSAGYISPLELSSYSPRLHHPEMNPAYASGQHIPKECGGAICPW</sequence>
<reference evidence="1" key="1">
    <citation type="submission" date="2020-11" db="EMBL/GenBank/DDBJ databases">
        <authorList>
            <person name="Tran Van P."/>
        </authorList>
    </citation>
    <scope>NUCLEOTIDE SEQUENCE</scope>
</reference>
<dbReference type="AlphaFoldDB" id="A0A7R9ATF2"/>
<gene>
    <name evidence="1" type="ORF">TSIB3V08_LOCUS3439</name>
</gene>
<evidence type="ECO:0000313" key="1">
    <source>
        <dbReference type="EMBL" id="CAD7259231.1"/>
    </source>
</evidence>